<sequence>MHFTTLLSLIFFAMATAQSTQTLSETSSSGRLTSTVTITSTIDPSSSSSSSSTTTAAFLVTSIGDTPSYAQQTSSAISNTTTTSTTLVPKIPMPTYSAYRNTTTMIYASNYTMTKSSGSGATSTLVNNGWAIESGGVGGSLLSAGATSGAGRMRVPVSAGHLSAAVAGLGVAVVLALVGCLVFVSLLYPYTYQFIVIIVSWLYRPRRCEPLRPRRSLTKLGIMVSGTRPAAILFHMHAQMLSYIPPI</sequence>
<evidence type="ECO:0000256" key="1">
    <source>
        <dbReference type="SAM" id="Phobius"/>
    </source>
</evidence>
<dbReference type="AlphaFoldDB" id="A0A0E9NCI0"/>
<proteinExistence type="predicted"/>
<reference evidence="3 4" key="2">
    <citation type="journal article" date="2014" name="J. Gen. Appl. Microbiol.">
        <title>The early diverging ascomycetous budding yeast Saitoella complicata has three histone deacetylases belonging to the Clr6, Hos2, and Rpd3 lineages.</title>
        <authorList>
            <person name="Nishida H."/>
            <person name="Matsumoto T."/>
            <person name="Kondo S."/>
            <person name="Hamamoto M."/>
            <person name="Yoshikawa H."/>
        </authorList>
    </citation>
    <scope>NUCLEOTIDE SEQUENCE [LARGE SCALE GENOMIC DNA]</scope>
    <source>
        <strain evidence="3 4">NRRL Y-17804</strain>
    </source>
</reference>
<evidence type="ECO:0000313" key="4">
    <source>
        <dbReference type="Proteomes" id="UP000033140"/>
    </source>
</evidence>
<keyword evidence="2" id="KW-0732">Signal</keyword>
<gene>
    <name evidence="3" type="ORF">G7K_1749-t1</name>
</gene>
<dbReference type="EMBL" id="BACD03000009">
    <property type="protein sequence ID" value="GAO47544.1"/>
    <property type="molecule type" value="Genomic_DNA"/>
</dbReference>
<keyword evidence="1" id="KW-1133">Transmembrane helix</keyword>
<keyword evidence="1" id="KW-0812">Transmembrane</keyword>
<reference evidence="3 4" key="3">
    <citation type="journal article" date="2015" name="Genome Announc.">
        <title>Draft Genome Sequence of the Archiascomycetous Yeast Saitoella complicata.</title>
        <authorList>
            <person name="Yamauchi K."/>
            <person name="Kondo S."/>
            <person name="Hamamoto M."/>
            <person name="Takahashi Y."/>
            <person name="Ogura Y."/>
            <person name="Hayashi T."/>
            <person name="Nishida H."/>
        </authorList>
    </citation>
    <scope>NUCLEOTIDE SEQUENCE [LARGE SCALE GENOMIC DNA]</scope>
    <source>
        <strain evidence="3 4">NRRL Y-17804</strain>
    </source>
</reference>
<feature type="signal peptide" evidence="2">
    <location>
        <begin position="1"/>
        <end position="17"/>
    </location>
</feature>
<protein>
    <submittedName>
        <fullName evidence="3">Uncharacterized protein</fullName>
    </submittedName>
</protein>
<feature type="transmembrane region" description="Helical" evidence="1">
    <location>
        <begin position="162"/>
        <end position="188"/>
    </location>
</feature>
<reference evidence="3 4" key="1">
    <citation type="journal article" date="2011" name="J. Gen. Appl. Microbiol.">
        <title>Draft genome sequencing of the enigmatic yeast Saitoella complicata.</title>
        <authorList>
            <person name="Nishida H."/>
            <person name="Hamamoto M."/>
            <person name="Sugiyama J."/>
        </authorList>
    </citation>
    <scope>NUCLEOTIDE SEQUENCE [LARGE SCALE GENOMIC DNA]</scope>
    <source>
        <strain evidence="3 4">NRRL Y-17804</strain>
    </source>
</reference>
<dbReference type="Proteomes" id="UP000033140">
    <property type="component" value="Unassembled WGS sequence"/>
</dbReference>
<organism evidence="3 4">
    <name type="scientific">Saitoella complicata (strain BCRC 22490 / CBS 7301 / JCM 7358 / NBRC 10748 / NRRL Y-17804)</name>
    <dbReference type="NCBI Taxonomy" id="698492"/>
    <lineage>
        <taxon>Eukaryota</taxon>
        <taxon>Fungi</taxon>
        <taxon>Dikarya</taxon>
        <taxon>Ascomycota</taxon>
        <taxon>Taphrinomycotina</taxon>
        <taxon>Taphrinomycotina incertae sedis</taxon>
        <taxon>Saitoella</taxon>
    </lineage>
</organism>
<comment type="caution">
    <text evidence="3">The sequence shown here is derived from an EMBL/GenBank/DDBJ whole genome shotgun (WGS) entry which is preliminary data.</text>
</comment>
<evidence type="ECO:0000256" key="2">
    <source>
        <dbReference type="SAM" id="SignalP"/>
    </source>
</evidence>
<name>A0A0E9NCI0_SAICN</name>
<keyword evidence="1" id="KW-0472">Membrane</keyword>
<accession>A0A0E9NCI0</accession>
<feature type="chain" id="PRO_5002430311" evidence="2">
    <location>
        <begin position="18"/>
        <end position="247"/>
    </location>
</feature>
<evidence type="ECO:0000313" key="3">
    <source>
        <dbReference type="EMBL" id="GAO47544.1"/>
    </source>
</evidence>
<keyword evidence="4" id="KW-1185">Reference proteome</keyword>